<sequence>MGQHTVRFAISIDHHELATVLAGLRLLQLVLDLPDDVEAIMTSGRDVPAMADAEIRNLSLRLSFGQDVPFETDSDQDGKCCDTCGNPVAVDHWETVDGGSVNAHWRWNSDECGACAASLFANSHD</sequence>
<reference evidence="1 2" key="1">
    <citation type="submission" date="2019-06" db="EMBL/GenBank/DDBJ databases">
        <title>Paenimaribius caenipelagi gen. nov., sp. nov., isolated from a tidal flat.</title>
        <authorList>
            <person name="Yoon J.-H."/>
        </authorList>
    </citation>
    <scope>NUCLEOTIDE SEQUENCE [LARGE SCALE GENOMIC DNA]</scope>
    <source>
        <strain evidence="1 2">JBTF-M29</strain>
    </source>
</reference>
<evidence type="ECO:0000313" key="2">
    <source>
        <dbReference type="Proteomes" id="UP000318590"/>
    </source>
</evidence>
<dbReference type="AlphaFoldDB" id="A0A547PNP4"/>
<dbReference type="Proteomes" id="UP000318590">
    <property type="component" value="Unassembled WGS sequence"/>
</dbReference>
<keyword evidence="2" id="KW-1185">Reference proteome</keyword>
<accession>A0A547PNP4</accession>
<proteinExistence type="predicted"/>
<dbReference type="EMBL" id="VFSV01000034">
    <property type="protein sequence ID" value="TRD15773.1"/>
    <property type="molecule type" value="Genomic_DNA"/>
</dbReference>
<evidence type="ECO:0000313" key="1">
    <source>
        <dbReference type="EMBL" id="TRD15773.1"/>
    </source>
</evidence>
<organism evidence="1 2">
    <name type="scientific">Palleronia caenipelagi</name>
    <dbReference type="NCBI Taxonomy" id="2489174"/>
    <lineage>
        <taxon>Bacteria</taxon>
        <taxon>Pseudomonadati</taxon>
        <taxon>Pseudomonadota</taxon>
        <taxon>Alphaproteobacteria</taxon>
        <taxon>Rhodobacterales</taxon>
        <taxon>Roseobacteraceae</taxon>
        <taxon>Palleronia</taxon>
    </lineage>
</organism>
<comment type="caution">
    <text evidence="1">The sequence shown here is derived from an EMBL/GenBank/DDBJ whole genome shotgun (WGS) entry which is preliminary data.</text>
</comment>
<gene>
    <name evidence="1" type="ORF">FEV53_15035</name>
</gene>
<name>A0A547PNP4_9RHOB</name>
<protein>
    <submittedName>
        <fullName evidence="1">Uncharacterized protein</fullName>
    </submittedName>
</protein>
<dbReference type="RefSeq" id="WP_142835624.1">
    <property type="nucleotide sequence ID" value="NZ_VFSV01000034.1"/>
</dbReference>
<dbReference type="OrthoDB" id="7861881at2"/>